<accession>A0A2K3KBL6</accession>
<reference evidence="1 2" key="1">
    <citation type="journal article" date="2014" name="Am. J. Bot.">
        <title>Genome assembly and annotation for red clover (Trifolium pratense; Fabaceae).</title>
        <authorList>
            <person name="Istvanek J."/>
            <person name="Jaros M."/>
            <person name="Krenek A."/>
            <person name="Repkova J."/>
        </authorList>
    </citation>
    <scope>NUCLEOTIDE SEQUENCE [LARGE SCALE GENOMIC DNA]</scope>
    <source>
        <strain evidence="2">cv. Tatra</strain>
        <tissue evidence="1">Young leaves</tissue>
    </source>
</reference>
<reference evidence="1 2" key="2">
    <citation type="journal article" date="2017" name="Front. Plant Sci.">
        <title>Gene Classification and Mining of Molecular Markers Useful in Red Clover (Trifolium pratense) Breeding.</title>
        <authorList>
            <person name="Istvanek J."/>
            <person name="Dluhosova J."/>
            <person name="Dluhos P."/>
            <person name="Patkova L."/>
            <person name="Nedelnik J."/>
            <person name="Repkova J."/>
        </authorList>
    </citation>
    <scope>NUCLEOTIDE SEQUENCE [LARGE SCALE GENOMIC DNA]</scope>
    <source>
        <strain evidence="2">cv. Tatra</strain>
        <tissue evidence="1">Young leaves</tissue>
    </source>
</reference>
<comment type="caution">
    <text evidence="1">The sequence shown here is derived from an EMBL/GenBank/DDBJ whole genome shotgun (WGS) entry which is preliminary data.</text>
</comment>
<evidence type="ECO:0000313" key="2">
    <source>
        <dbReference type="Proteomes" id="UP000236291"/>
    </source>
</evidence>
<feature type="non-terminal residue" evidence="1">
    <location>
        <position position="1"/>
    </location>
</feature>
<proteinExistence type="predicted"/>
<dbReference type="Proteomes" id="UP000236291">
    <property type="component" value="Unassembled WGS sequence"/>
</dbReference>
<name>A0A2K3KBL6_TRIPR</name>
<protein>
    <submittedName>
        <fullName evidence="1">Uncharacterized protein</fullName>
    </submittedName>
</protein>
<dbReference type="EMBL" id="ASHM01157737">
    <property type="protein sequence ID" value="PNX63691.1"/>
    <property type="molecule type" value="Genomic_DNA"/>
</dbReference>
<gene>
    <name evidence="1" type="ORF">L195_g061754</name>
</gene>
<dbReference type="AlphaFoldDB" id="A0A2K3KBL6"/>
<sequence length="62" mass="6921">ADASKGFKSRLVLQLVCITDAPFASEFDDVDDDGQNIEEDDDVSGGDIFKVFDVNYQINYRV</sequence>
<organism evidence="1 2">
    <name type="scientific">Trifolium pratense</name>
    <name type="common">Red clover</name>
    <dbReference type="NCBI Taxonomy" id="57577"/>
    <lineage>
        <taxon>Eukaryota</taxon>
        <taxon>Viridiplantae</taxon>
        <taxon>Streptophyta</taxon>
        <taxon>Embryophyta</taxon>
        <taxon>Tracheophyta</taxon>
        <taxon>Spermatophyta</taxon>
        <taxon>Magnoliopsida</taxon>
        <taxon>eudicotyledons</taxon>
        <taxon>Gunneridae</taxon>
        <taxon>Pentapetalae</taxon>
        <taxon>rosids</taxon>
        <taxon>fabids</taxon>
        <taxon>Fabales</taxon>
        <taxon>Fabaceae</taxon>
        <taxon>Papilionoideae</taxon>
        <taxon>50 kb inversion clade</taxon>
        <taxon>NPAAA clade</taxon>
        <taxon>Hologalegina</taxon>
        <taxon>IRL clade</taxon>
        <taxon>Trifolieae</taxon>
        <taxon>Trifolium</taxon>
    </lineage>
</organism>
<evidence type="ECO:0000313" key="1">
    <source>
        <dbReference type="EMBL" id="PNX63691.1"/>
    </source>
</evidence>